<reference evidence="1" key="1">
    <citation type="submission" date="2019-08" db="EMBL/GenBank/DDBJ databases">
        <title>The genome of the North American firefly Photinus pyralis.</title>
        <authorList>
            <consortium name="Photinus pyralis genome working group"/>
            <person name="Fallon T.R."/>
            <person name="Sander Lower S.E."/>
            <person name="Weng J.-K."/>
        </authorList>
    </citation>
    <scope>NUCLEOTIDE SEQUENCE</scope>
    <source>
        <strain evidence="1">TRF0915ILg1</strain>
        <tissue evidence="1">Whole body</tissue>
    </source>
</reference>
<comment type="caution">
    <text evidence="1">The sequence shown here is derived from an EMBL/GenBank/DDBJ whole genome shotgun (WGS) entry which is preliminary data.</text>
</comment>
<evidence type="ECO:0000313" key="1">
    <source>
        <dbReference type="EMBL" id="KAF2878749.1"/>
    </source>
</evidence>
<proteinExistence type="predicted"/>
<dbReference type="AlphaFoldDB" id="A0A8K0C4K9"/>
<organism evidence="1 2">
    <name type="scientific">Ignelater luminosus</name>
    <name type="common">Cucubano</name>
    <name type="synonym">Pyrophorus luminosus</name>
    <dbReference type="NCBI Taxonomy" id="2038154"/>
    <lineage>
        <taxon>Eukaryota</taxon>
        <taxon>Metazoa</taxon>
        <taxon>Ecdysozoa</taxon>
        <taxon>Arthropoda</taxon>
        <taxon>Hexapoda</taxon>
        <taxon>Insecta</taxon>
        <taxon>Pterygota</taxon>
        <taxon>Neoptera</taxon>
        <taxon>Endopterygota</taxon>
        <taxon>Coleoptera</taxon>
        <taxon>Polyphaga</taxon>
        <taxon>Elateriformia</taxon>
        <taxon>Elateroidea</taxon>
        <taxon>Elateridae</taxon>
        <taxon>Agrypninae</taxon>
        <taxon>Pyrophorini</taxon>
        <taxon>Ignelater</taxon>
    </lineage>
</organism>
<accession>A0A8K0C4K9</accession>
<dbReference type="EMBL" id="VTPC01091296">
    <property type="protein sequence ID" value="KAF2878749.1"/>
    <property type="molecule type" value="Genomic_DNA"/>
</dbReference>
<protein>
    <submittedName>
        <fullName evidence="1">Uncharacterized protein</fullName>
    </submittedName>
</protein>
<name>A0A8K0C4K9_IGNLU</name>
<dbReference type="OrthoDB" id="6775908at2759"/>
<evidence type="ECO:0000313" key="2">
    <source>
        <dbReference type="Proteomes" id="UP000801492"/>
    </source>
</evidence>
<dbReference type="Proteomes" id="UP000801492">
    <property type="component" value="Unassembled WGS sequence"/>
</dbReference>
<keyword evidence="2" id="KW-1185">Reference proteome</keyword>
<gene>
    <name evidence="1" type="ORF">ILUMI_27424</name>
</gene>
<sequence>MITKEDMLLVIDKSKIRRKKQKARKILEEVESVAVVKAIYFDGLKNNTIVQEEVGARMYRRVVKEEHISIIHDPDEEFIGRITPMNETGAEITKCIFYHLKEKQFDTSQISVRGQSSFAIINYDYATVVLRRNPRNEHIVMEFTAIKYFATVLTASQTNISGN</sequence>